<comment type="catalytic activity">
    <reaction evidence="6">
        <text>L-glutaminyl-[protein] + H2O = L-glutamyl-[protein] + NH4(+)</text>
        <dbReference type="Rhea" id="RHEA:16441"/>
        <dbReference type="Rhea" id="RHEA-COMP:10207"/>
        <dbReference type="Rhea" id="RHEA-COMP:10208"/>
        <dbReference type="ChEBI" id="CHEBI:15377"/>
        <dbReference type="ChEBI" id="CHEBI:28938"/>
        <dbReference type="ChEBI" id="CHEBI:29973"/>
        <dbReference type="ChEBI" id="CHEBI:30011"/>
        <dbReference type="EC" id="3.5.1.44"/>
    </reaction>
</comment>
<dbReference type="HAMAP" id="MF_00099">
    <property type="entry name" value="CheB_chemtxs"/>
    <property type="match status" value="1"/>
</dbReference>
<accession>A0A2G9CAI6</accession>
<dbReference type="AlphaFoldDB" id="A0A2G9CAI6"/>
<evidence type="ECO:0000313" key="11">
    <source>
        <dbReference type="EMBL" id="PIM52634.1"/>
    </source>
</evidence>
<dbReference type="InterPro" id="IPR008248">
    <property type="entry name" value="CheB-like"/>
</dbReference>
<evidence type="ECO:0000259" key="9">
    <source>
        <dbReference type="PROSITE" id="PS50110"/>
    </source>
</evidence>
<reference evidence="11 12" key="1">
    <citation type="submission" date="2017-11" db="EMBL/GenBank/DDBJ databases">
        <title>Draft genome sequence of Mitsuaria sp. HWN-4.</title>
        <authorList>
            <person name="Gundlapally S.R."/>
        </authorList>
    </citation>
    <scope>NUCLEOTIDE SEQUENCE [LARGE SCALE GENOMIC DNA]</scope>
    <source>
        <strain evidence="11 12">HWN-4</strain>
    </source>
</reference>
<dbReference type="SUPFAM" id="SSF52172">
    <property type="entry name" value="CheY-like"/>
    <property type="match status" value="1"/>
</dbReference>
<dbReference type="GO" id="GO:0005737">
    <property type="term" value="C:cytoplasm"/>
    <property type="evidence" value="ECO:0007669"/>
    <property type="project" value="UniProtKB-SubCell"/>
</dbReference>
<evidence type="ECO:0000256" key="4">
    <source>
        <dbReference type="ARBA" id="ARBA00022801"/>
    </source>
</evidence>
<dbReference type="EC" id="3.1.1.61" evidence="6"/>
<dbReference type="GO" id="GO:0000156">
    <property type="term" value="F:phosphorelay response regulator activity"/>
    <property type="evidence" value="ECO:0007669"/>
    <property type="project" value="InterPro"/>
</dbReference>
<dbReference type="PANTHER" id="PTHR42872">
    <property type="entry name" value="PROTEIN-GLUTAMATE METHYLESTERASE/PROTEIN-GLUTAMINE GLUTAMINASE"/>
    <property type="match status" value="1"/>
</dbReference>
<name>A0A2G9CAI6_9BURK</name>
<dbReference type="PIRSF" id="PIRSF000876">
    <property type="entry name" value="RR_chemtxs_CheB"/>
    <property type="match status" value="1"/>
</dbReference>
<dbReference type="EMBL" id="PEOG01000034">
    <property type="protein sequence ID" value="PIM52634.1"/>
    <property type="molecule type" value="Genomic_DNA"/>
</dbReference>
<keyword evidence="12" id="KW-1185">Reference proteome</keyword>
<comment type="caution">
    <text evidence="11">The sequence shown here is derived from an EMBL/GenBank/DDBJ whole genome shotgun (WGS) entry which is preliminary data.</text>
</comment>
<dbReference type="OrthoDB" id="9793421at2"/>
<dbReference type="Pfam" id="PF00072">
    <property type="entry name" value="Response_reg"/>
    <property type="match status" value="1"/>
</dbReference>
<evidence type="ECO:0000256" key="1">
    <source>
        <dbReference type="ARBA" id="ARBA00022490"/>
    </source>
</evidence>
<dbReference type="EC" id="3.5.1.44" evidence="6"/>
<dbReference type="InterPro" id="IPR000673">
    <property type="entry name" value="Sig_transdc_resp-reg_Me-estase"/>
</dbReference>
<dbReference type="PROSITE" id="PS50110">
    <property type="entry name" value="RESPONSE_REGULATORY"/>
    <property type="match status" value="1"/>
</dbReference>
<dbReference type="GO" id="GO:0006935">
    <property type="term" value="P:chemotaxis"/>
    <property type="evidence" value="ECO:0007669"/>
    <property type="project" value="UniProtKB-UniRule"/>
</dbReference>
<evidence type="ECO:0000313" key="12">
    <source>
        <dbReference type="Proteomes" id="UP000231501"/>
    </source>
</evidence>
<dbReference type="NCBIfam" id="NF001965">
    <property type="entry name" value="PRK00742.1"/>
    <property type="match status" value="1"/>
</dbReference>
<feature type="domain" description="CheB-type methylesterase" evidence="10">
    <location>
        <begin position="152"/>
        <end position="337"/>
    </location>
</feature>
<sequence length="349" mass="36398">MRVLVVEDSITVLAHIREVLAAHSDIEIVGEAHDGAQAVALCQRLRPDVVSMDMMLPGVDGQAATEAIMAHCPTPILIVSSSTNRGEVLRTYEALAAGAVEVLEKPDAGAPEGEWERNYVTLLRLVARIRVITHVRARLGGRPATGPAPLAPAPTRALLALGASTGGPGALMKVLQSLPAPAPLPVLIVMHINAVFSRGFAEWLDAQTPHRVRYAHGGERLRDLAGQVVLAPPDVHLVLRAGVLELSHAPPRHSCRPSVDVLFESLAAENGPGTAAALLTGMGRDGAQGLLAIRRAGGATLAQDEASSMVYGMPREAAQLGAAERVLPLADIGPALMGLSGMAWGGAHT</sequence>
<comment type="catalytic activity">
    <reaction evidence="5 6">
        <text>[protein]-L-glutamate 5-O-methyl ester + H2O = L-glutamyl-[protein] + methanol + H(+)</text>
        <dbReference type="Rhea" id="RHEA:23236"/>
        <dbReference type="Rhea" id="RHEA-COMP:10208"/>
        <dbReference type="Rhea" id="RHEA-COMP:10311"/>
        <dbReference type="ChEBI" id="CHEBI:15377"/>
        <dbReference type="ChEBI" id="CHEBI:15378"/>
        <dbReference type="ChEBI" id="CHEBI:17790"/>
        <dbReference type="ChEBI" id="CHEBI:29973"/>
        <dbReference type="ChEBI" id="CHEBI:82795"/>
        <dbReference type="EC" id="3.1.1.61"/>
    </reaction>
</comment>
<gene>
    <name evidence="6" type="primary">cheB</name>
    <name evidence="11" type="ORF">CS062_13640</name>
</gene>
<dbReference type="PROSITE" id="PS50122">
    <property type="entry name" value="CHEB"/>
    <property type="match status" value="1"/>
</dbReference>
<dbReference type="Gene3D" id="3.40.50.180">
    <property type="entry name" value="Methylesterase CheB, C-terminal domain"/>
    <property type="match status" value="1"/>
</dbReference>
<dbReference type="GO" id="GO:0008984">
    <property type="term" value="F:protein-glutamate methylesterase activity"/>
    <property type="evidence" value="ECO:0007669"/>
    <property type="project" value="UniProtKB-UniRule"/>
</dbReference>
<feature type="domain" description="Response regulatory" evidence="9">
    <location>
        <begin position="2"/>
        <end position="120"/>
    </location>
</feature>
<evidence type="ECO:0000256" key="2">
    <source>
        <dbReference type="ARBA" id="ARBA00022500"/>
    </source>
</evidence>
<feature type="active site" evidence="6 7">
    <location>
        <position position="191"/>
    </location>
</feature>
<evidence type="ECO:0000256" key="8">
    <source>
        <dbReference type="PROSITE-ProRule" id="PRU00169"/>
    </source>
</evidence>
<feature type="active site" evidence="6 7">
    <location>
        <position position="285"/>
    </location>
</feature>
<evidence type="ECO:0000256" key="3">
    <source>
        <dbReference type="ARBA" id="ARBA00022553"/>
    </source>
</evidence>
<proteinExistence type="inferred from homology"/>
<comment type="similarity">
    <text evidence="6">Belongs to the CheB family.</text>
</comment>
<dbReference type="NCBIfam" id="NF009206">
    <property type="entry name" value="PRK12555.1"/>
    <property type="match status" value="1"/>
</dbReference>
<comment type="PTM">
    <text evidence="6">Phosphorylated by CheA. Phosphorylation of the N-terminal regulatory domain activates the methylesterase activity.</text>
</comment>
<dbReference type="SUPFAM" id="SSF52738">
    <property type="entry name" value="Methylesterase CheB, C-terminal domain"/>
    <property type="match status" value="1"/>
</dbReference>
<organism evidence="11 12">
    <name type="scientific">Roseateles chitinivorans</name>
    <dbReference type="NCBI Taxonomy" id="2917965"/>
    <lineage>
        <taxon>Bacteria</taxon>
        <taxon>Pseudomonadati</taxon>
        <taxon>Pseudomonadota</taxon>
        <taxon>Betaproteobacteria</taxon>
        <taxon>Burkholderiales</taxon>
        <taxon>Sphaerotilaceae</taxon>
        <taxon>Roseateles</taxon>
    </lineage>
</organism>
<comment type="function">
    <text evidence="6">Involved in chemotaxis. Part of a chemotaxis signal transduction system that modulates chemotaxis in response to various stimuli. Catalyzes the demethylation of specific methylglutamate residues introduced into the chemoreceptors (methyl-accepting chemotaxis proteins or MCP) by CheR. Also mediates the irreversible deamidation of specific glutamine residues to glutamic acid.</text>
</comment>
<feature type="modified residue" description="4-aspartylphosphate" evidence="6 8">
    <location>
        <position position="53"/>
    </location>
</feature>
<feature type="active site" evidence="6 7">
    <location>
        <position position="164"/>
    </location>
</feature>
<keyword evidence="1 6" id="KW-0963">Cytoplasm</keyword>
<keyword evidence="2 6" id="KW-0145">Chemotaxis</keyword>
<evidence type="ECO:0000259" key="10">
    <source>
        <dbReference type="PROSITE" id="PS50122"/>
    </source>
</evidence>
<dbReference type="InterPro" id="IPR011006">
    <property type="entry name" value="CheY-like_superfamily"/>
</dbReference>
<dbReference type="GO" id="GO:0050568">
    <property type="term" value="F:protein-glutamine glutaminase activity"/>
    <property type="evidence" value="ECO:0007669"/>
    <property type="project" value="UniProtKB-UniRule"/>
</dbReference>
<dbReference type="Proteomes" id="UP000231501">
    <property type="component" value="Unassembled WGS sequence"/>
</dbReference>
<dbReference type="InterPro" id="IPR001789">
    <property type="entry name" value="Sig_transdc_resp-reg_receiver"/>
</dbReference>
<evidence type="ECO:0000256" key="5">
    <source>
        <dbReference type="ARBA" id="ARBA00048267"/>
    </source>
</evidence>
<dbReference type="Gene3D" id="3.40.50.2300">
    <property type="match status" value="1"/>
</dbReference>
<dbReference type="InterPro" id="IPR035909">
    <property type="entry name" value="CheB_C"/>
</dbReference>
<comment type="domain">
    <text evidence="6">Contains a C-terminal catalytic domain, and an N-terminal region which modulates catalytic activity.</text>
</comment>
<keyword evidence="4 6" id="KW-0378">Hydrolase</keyword>
<protein>
    <recommendedName>
        <fullName evidence="6">Protein-glutamate methylesterase/protein-glutamine glutaminase</fullName>
        <ecNumber evidence="6">3.1.1.61</ecNumber>
        <ecNumber evidence="6">3.5.1.44</ecNumber>
    </recommendedName>
</protein>
<dbReference type="Pfam" id="PF01339">
    <property type="entry name" value="CheB_methylest"/>
    <property type="match status" value="1"/>
</dbReference>
<evidence type="ECO:0000256" key="6">
    <source>
        <dbReference type="HAMAP-Rule" id="MF_00099"/>
    </source>
</evidence>
<dbReference type="PANTHER" id="PTHR42872:SF6">
    <property type="entry name" value="PROTEIN-GLUTAMATE METHYLESTERASE_PROTEIN-GLUTAMINE GLUTAMINASE"/>
    <property type="match status" value="1"/>
</dbReference>
<keyword evidence="3 6" id="KW-0597">Phosphoprotein</keyword>
<dbReference type="CDD" id="cd16432">
    <property type="entry name" value="CheB_Rec"/>
    <property type="match status" value="1"/>
</dbReference>
<dbReference type="CDD" id="cd17541">
    <property type="entry name" value="REC_CheB-like"/>
    <property type="match status" value="1"/>
</dbReference>
<comment type="subcellular location">
    <subcellularLocation>
        <location evidence="6">Cytoplasm</location>
    </subcellularLocation>
</comment>
<evidence type="ECO:0000256" key="7">
    <source>
        <dbReference type="PROSITE-ProRule" id="PRU00050"/>
    </source>
</evidence>
<dbReference type="SMART" id="SM00448">
    <property type="entry name" value="REC"/>
    <property type="match status" value="1"/>
</dbReference>